<evidence type="ECO:0000313" key="11">
    <source>
        <dbReference type="Proteomes" id="UP000254412"/>
    </source>
</evidence>
<proteinExistence type="predicted"/>
<keyword evidence="3 5" id="KW-1133">Transmembrane helix</keyword>
<dbReference type="OrthoDB" id="3182222at2"/>
<feature type="transmembrane region" description="Helical" evidence="5">
    <location>
        <begin position="21"/>
        <end position="40"/>
    </location>
</feature>
<reference evidence="9 11" key="3">
    <citation type="submission" date="2018-06" db="EMBL/GenBank/DDBJ databases">
        <authorList>
            <consortium name="Pathogen Informatics"/>
            <person name="Doyle S."/>
        </authorList>
    </citation>
    <scope>NUCLEOTIDE SEQUENCE [LARGE SCALE GENOMIC DNA]</scope>
    <source>
        <strain evidence="9 11">NCTC13834</strain>
    </source>
</reference>
<dbReference type="KEGG" id="snl:BJD96_13110"/>
<keyword evidence="12" id="KW-1185">Reference proteome</keyword>
<dbReference type="EMBL" id="UHDS01000001">
    <property type="protein sequence ID" value="SUM56212.1"/>
    <property type="molecule type" value="Genomic_DNA"/>
</dbReference>
<accession>A0A291JNY9</accession>
<evidence type="ECO:0000313" key="12">
    <source>
        <dbReference type="Proteomes" id="UP000664081"/>
    </source>
</evidence>
<name>A0A291JNY9_9STAP</name>
<evidence type="ECO:0000256" key="4">
    <source>
        <dbReference type="ARBA" id="ARBA00023136"/>
    </source>
</evidence>
<dbReference type="EMBL" id="PZHR01000001">
    <property type="protein sequence ID" value="PTK61000.1"/>
    <property type="molecule type" value="Genomic_DNA"/>
</dbReference>
<evidence type="ECO:0000313" key="7">
    <source>
        <dbReference type="EMBL" id="MBO1227596.1"/>
    </source>
</evidence>
<dbReference type="Proteomes" id="UP000664081">
    <property type="component" value="Unassembled WGS sequence"/>
</dbReference>
<reference evidence="8" key="2">
    <citation type="submission" date="2018-03" db="EMBL/GenBank/DDBJ databases">
        <authorList>
            <person name="Keele B.F."/>
        </authorList>
    </citation>
    <scope>NUCLEOTIDE SEQUENCE</scope>
    <source>
        <strain evidence="8">SNUC 4337</strain>
    </source>
</reference>
<evidence type="ECO:0000259" key="6">
    <source>
        <dbReference type="Pfam" id="PF12698"/>
    </source>
</evidence>
<dbReference type="GeneID" id="66777999"/>
<dbReference type="Proteomes" id="UP000240400">
    <property type="component" value="Unassembled WGS sequence"/>
</dbReference>
<dbReference type="AlphaFoldDB" id="A0A291JNY9"/>
<feature type="transmembrane region" description="Helical" evidence="5">
    <location>
        <begin position="52"/>
        <end position="76"/>
    </location>
</feature>
<dbReference type="Pfam" id="PF12698">
    <property type="entry name" value="ABC2_membrane_3"/>
    <property type="match status" value="1"/>
</dbReference>
<evidence type="ECO:0000256" key="3">
    <source>
        <dbReference type="ARBA" id="ARBA00022989"/>
    </source>
</evidence>
<reference evidence="7 12" key="4">
    <citation type="submission" date="2021-03" db="EMBL/GenBank/DDBJ databases">
        <title>Staphylococci and Mammaliicocci in bats.</title>
        <authorList>
            <person name="Fountain K."/>
        </authorList>
    </citation>
    <scope>NUCLEOTIDE SEQUENCE [LARGE SCALE GENOMIC DNA]</scope>
    <source>
        <strain evidence="7 12">18_1_E_SW</strain>
    </source>
</reference>
<gene>
    <name evidence="8" type="ORF">BUZ61_00270</name>
    <name evidence="7" type="ORF">J3T88_09805</name>
    <name evidence="9" type="ORF">NCTC13834_02619</name>
</gene>
<organism evidence="8 10">
    <name type="scientific">Staphylococcus nepalensis</name>
    <dbReference type="NCBI Taxonomy" id="214473"/>
    <lineage>
        <taxon>Bacteria</taxon>
        <taxon>Bacillati</taxon>
        <taxon>Bacillota</taxon>
        <taxon>Bacilli</taxon>
        <taxon>Bacillales</taxon>
        <taxon>Staphylococcaceae</taxon>
        <taxon>Staphylococcus</taxon>
    </lineage>
</organism>
<evidence type="ECO:0000313" key="9">
    <source>
        <dbReference type="EMBL" id="SUM56212.1"/>
    </source>
</evidence>
<dbReference type="EMBL" id="JAFNLT010000008">
    <property type="protein sequence ID" value="MBO1227596.1"/>
    <property type="molecule type" value="Genomic_DNA"/>
</dbReference>
<feature type="transmembrane region" description="Helical" evidence="5">
    <location>
        <begin position="131"/>
        <end position="151"/>
    </location>
</feature>
<dbReference type="GO" id="GO:0016020">
    <property type="term" value="C:membrane"/>
    <property type="evidence" value="ECO:0007669"/>
    <property type="project" value="UniProtKB-SubCell"/>
</dbReference>
<evidence type="ECO:0000256" key="2">
    <source>
        <dbReference type="ARBA" id="ARBA00022692"/>
    </source>
</evidence>
<dbReference type="RefSeq" id="WP_096811044.1">
    <property type="nucleotide sequence ID" value="NZ_BMCF01000003.1"/>
</dbReference>
<evidence type="ECO:0000313" key="10">
    <source>
        <dbReference type="Proteomes" id="UP000240400"/>
    </source>
</evidence>
<reference evidence="8 10" key="1">
    <citation type="journal article" date="2016" name="Front. Microbiol.">
        <title>Comprehensive Phylogenetic Analysis of Bovine Non-aureus Staphylococci Species Based on Whole-Genome Sequencing.</title>
        <authorList>
            <person name="Naushad S."/>
            <person name="Barkema H.W."/>
            <person name="Luby C."/>
            <person name="Condas L.A."/>
            <person name="Nobrega D.B."/>
            <person name="Carson D.A."/>
            <person name="De Buck J."/>
        </authorList>
    </citation>
    <scope>NUCLEOTIDE SEQUENCE [LARGE SCALE GENOMIC DNA]</scope>
    <source>
        <strain evidence="8 10">SNUC 4337</strain>
    </source>
</reference>
<keyword evidence="4 5" id="KW-0472">Membrane</keyword>
<dbReference type="Proteomes" id="UP000254412">
    <property type="component" value="Unassembled WGS sequence"/>
</dbReference>
<feature type="transmembrane region" description="Helical" evidence="5">
    <location>
        <begin position="158"/>
        <end position="175"/>
    </location>
</feature>
<feature type="transmembrane region" description="Helical" evidence="5">
    <location>
        <begin position="211"/>
        <end position="231"/>
    </location>
</feature>
<sequence length="236" mass="26667">MNTTRLSALLEKDLKEAIRNPSIIFMPIIILFVSFFYSFIMSEIGNATSATILMQFIVVNMAFVMVATATIITMFAEENEKGTLKGLIETPASKVEILLSKAIIMTILTIITTILSLLILGSSIHFGFQTYIGLVIMLFFYLILGLTLGLLSNSTGAATTYTMLPFFIFGMIPLFEMMKDVLDLGFFEKVLNWLPFGLVLELETNHATLNLIYLMIWLIVSIITLTFVYDYKFRKR</sequence>
<evidence type="ECO:0000256" key="5">
    <source>
        <dbReference type="SAM" id="Phobius"/>
    </source>
</evidence>
<evidence type="ECO:0000313" key="8">
    <source>
        <dbReference type="EMBL" id="PTK61000.1"/>
    </source>
</evidence>
<dbReference type="InterPro" id="IPR013525">
    <property type="entry name" value="ABC2_TM"/>
</dbReference>
<dbReference type="GO" id="GO:0140359">
    <property type="term" value="F:ABC-type transporter activity"/>
    <property type="evidence" value="ECO:0007669"/>
    <property type="project" value="InterPro"/>
</dbReference>
<keyword evidence="2 5" id="KW-0812">Transmembrane</keyword>
<feature type="transmembrane region" description="Helical" evidence="5">
    <location>
        <begin position="97"/>
        <end position="119"/>
    </location>
</feature>
<feature type="domain" description="ABC-2 type transporter transmembrane" evidence="6">
    <location>
        <begin position="49"/>
        <end position="225"/>
    </location>
</feature>
<evidence type="ECO:0000256" key="1">
    <source>
        <dbReference type="ARBA" id="ARBA00004141"/>
    </source>
</evidence>
<comment type="subcellular location">
    <subcellularLocation>
        <location evidence="1">Membrane</location>
        <topology evidence="1">Multi-pass membrane protein</topology>
    </subcellularLocation>
</comment>
<protein>
    <submittedName>
        <fullName evidence="7">ABC transporter permease subunit</fullName>
    </submittedName>
    <submittedName>
        <fullName evidence="9">ABC-type transport system involved in multi-copper enzyme maturation, permease component</fullName>
    </submittedName>
</protein>